<evidence type="ECO:0000256" key="1">
    <source>
        <dbReference type="ARBA" id="ARBA00022603"/>
    </source>
</evidence>
<dbReference type="InParanoid" id="A9WKF9"/>
<name>A9WKF9_CHLAA</name>
<sequence>MNRQLRNVEFGDFQTPVSLARDICALIARTGFQPAAILEPTCGTGAFLQAALETFPGVTRILGFDINPQHITQARHTITPINPHSPASVEICQADFFRTDWTNIVAALPEPLLVIGNPPWVTNTALSTLSSTNLPVKSNRDHLRGIDALTGSSNFDISEWIMREIISWFRDKTGLLAMLCKTTVARKVLKYAWHNGIHSGTASLYLIDAHTHFGAAVDACLLLVPITPTGTDKVCQVFHSLDAVQPASTFGLREGILVADTALPPHWQELGGNSLKVWRSGIKHDCSNVFELHVEGDRLVNGLGTQVDIEPEVLFPLLKSADLAARRRPQRWILVPQRAANDDPNHLKTHAPKAWHYLTAHAHLLNKRKSQIYKNRPRFSIFDVGSYSFAPWKVAISGLYKKLEFVQVPPYADRPVMLDDTCYFFSCYSAEACNLLYELVTSEPAKAFWSSRIFWDAKRPITAHLLNALDLRRLARLLGKEAAVDQLLAERQIAESTQGANQYLLFQNGFAEEETEVPGREER</sequence>
<dbReference type="PANTHER" id="PTHR33841">
    <property type="entry name" value="DNA METHYLTRANSFERASE YEEA-RELATED"/>
    <property type="match status" value="1"/>
</dbReference>
<keyword evidence="2" id="KW-0808">Transferase</keyword>
<dbReference type="EMBL" id="CP000909">
    <property type="protein sequence ID" value="ABY36037.1"/>
    <property type="molecule type" value="Genomic_DNA"/>
</dbReference>
<dbReference type="InterPro" id="IPR029063">
    <property type="entry name" value="SAM-dependent_MTases_sf"/>
</dbReference>
<dbReference type="GO" id="GO:0032259">
    <property type="term" value="P:methylation"/>
    <property type="evidence" value="ECO:0007669"/>
    <property type="project" value="UniProtKB-KW"/>
</dbReference>
<dbReference type="PATRIC" id="fig|324602.8.peg.3192"/>
<dbReference type="AlphaFoldDB" id="A9WKF9"/>
<dbReference type="KEGG" id="cau:Caur_2836"/>
<protein>
    <submittedName>
        <fullName evidence="4">Modification methylase NspV</fullName>
    </submittedName>
</protein>
<dbReference type="HOGENOM" id="CLU_044835_0_0_0"/>
<accession>A9WKF9</accession>
<evidence type="ECO:0000256" key="2">
    <source>
        <dbReference type="ARBA" id="ARBA00022679"/>
    </source>
</evidence>
<keyword evidence="1 4" id="KW-0489">Methyltransferase</keyword>
<evidence type="ECO:0000313" key="5">
    <source>
        <dbReference type="Proteomes" id="UP000002008"/>
    </source>
</evidence>
<dbReference type="eggNOG" id="COG0827">
    <property type="taxonomic scope" value="Bacteria"/>
</dbReference>
<keyword evidence="5" id="KW-1185">Reference proteome</keyword>
<proteinExistence type="predicted"/>
<evidence type="ECO:0000313" key="4">
    <source>
        <dbReference type="EMBL" id="ABY36037.1"/>
    </source>
</evidence>
<gene>
    <name evidence="4" type="ordered locus">Caur_2836</name>
</gene>
<organism evidence="4 5">
    <name type="scientific">Chloroflexus aurantiacus (strain ATCC 29366 / DSM 635 / J-10-fl)</name>
    <dbReference type="NCBI Taxonomy" id="324602"/>
    <lineage>
        <taxon>Bacteria</taxon>
        <taxon>Bacillati</taxon>
        <taxon>Chloroflexota</taxon>
        <taxon>Chloroflexia</taxon>
        <taxon>Chloroflexales</taxon>
        <taxon>Chloroflexineae</taxon>
        <taxon>Chloroflexaceae</taxon>
        <taxon>Chloroflexus</taxon>
    </lineage>
</organism>
<dbReference type="SUPFAM" id="SSF53335">
    <property type="entry name" value="S-adenosyl-L-methionine-dependent methyltransferases"/>
    <property type="match status" value="1"/>
</dbReference>
<dbReference type="EnsemblBacteria" id="ABY36037">
    <property type="protein sequence ID" value="ABY36037"/>
    <property type="gene ID" value="Caur_2836"/>
</dbReference>
<evidence type="ECO:0000256" key="3">
    <source>
        <dbReference type="ARBA" id="ARBA00022691"/>
    </source>
</evidence>
<dbReference type="PANTHER" id="PTHR33841:SF5">
    <property type="entry name" value="DNA METHYLASE (MODIFICATION METHYLASE) (METHYLTRANSFERASE)-RELATED"/>
    <property type="match status" value="1"/>
</dbReference>
<dbReference type="Gene3D" id="3.40.50.150">
    <property type="entry name" value="Vaccinia Virus protein VP39"/>
    <property type="match status" value="1"/>
</dbReference>
<dbReference type="STRING" id="324602.Caur_2836"/>
<dbReference type="InterPro" id="IPR050953">
    <property type="entry name" value="N4_N6_ade-DNA_methylase"/>
</dbReference>
<dbReference type="GO" id="GO:0008168">
    <property type="term" value="F:methyltransferase activity"/>
    <property type="evidence" value="ECO:0007669"/>
    <property type="project" value="UniProtKB-KW"/>
</dbReference>
<dbReference type="REBASE" id="16883">
    <property type="entry name" value="M.CauJORF2836P"/>
</dbReference>
<dbReference type="Proteomes" id="UP000002008">
    <property type="component" value="Chromosome"/>
</dbReference>
<reference evidence="5" key="1">
    <citation type="journal article" date="2011" name="BMC Genomics">
        <title>Complete genome sequence of the filamentous anoxygenic phototrophic bacterium Chloroflexus aurantiacus.</title>
        <authorList>
            <person name="Tang K.H."/>
            <person name="Barry K."/>
            <person name="Chertkov O."/>
            <person name="Dalin E."/>
            <person name="Han C.S."/>
            <person name="Hauser L.J."/>
            <person name="Honchak B.M."/>
            <person name="Karbach L.E."/>
            <person name="Land M.L."/>
            <person name="Lapidus A."/>
            <person name="Larimer F.W."/>
            <person name="Mikhailova N."/>
            <person name="Pitluck S."/>
            <person name="Pierson B.K."/>
            <person name="Blankenship R.E."/>
        </authorList>
    </citation>
    <scope>NUCLEOTIDE SEQUENCE [LARGE SCALE GENOMIC DNA]</scope>
    <source>
        <strain evidence="5">ATCC 29366 / DSM 635 / J-10-fl</strain>
    </source>
</reference>
<keyword evidence="3" id="KW-0949">S-adenosyl-L-methionine</keyword>
<dbReference type="PRINTS" id="PR00507">
    <property type="entry name" value="N12N6MTFRASE"/>
</dbReference>
<dbReference type="RefSeq" id="WP_012258690.1">
    <property type="nucleotide sequence ID" value="NC_010175.1"/>
</dbReference>